<dbReference type="SUPFAM" id="SSF56281">
    <property type="entry name" value="Metallo-hydrolase/oxidoreductase"/>
    <property type="match status" value="1"/>
</dbReference>
<evidence type="ECO:0000313" key="3">
    <source>
        <dbReference type="EMBL" id="AXF86004.1"/>
    </source>
</evidence>
<keyword evidence="4" id="KW-1185">Reference proteome</keyword>
<gene>
    <name evidence="3" type="ORF">DTO96_101744</name>
</gene>
<dbReference type="Pfam" id="PF00753">
    <property type="entry name" value="Lactamase_B"/>
    <property type="match status" value="1"/>
</dbReference>
<proteinExistence type="predicted"/>
<feature type="domain" description="Metallo-beta-lactamase" evidence="2">
    <location>
        <begin position="84"/>
        <end position="261"/>
    </location>
</feature>
<protein>
    <recommendedName>
        <fullName evidence="2">Metallo-beta-lactamase domain-containing protein</fullName>
    </recommendedName>
</protein>
<dbReference type="RefSeq" id="WP_114563130.1">
    <property type="nucleotide sequence ID" value="NZ_CP031124.1"/>
</dbReference>
<dbReference type="PANTHER" id="PTHR42951:SF22">
    <property type="entry name" value="METALLO BETA-LACTAMASE SUPERFAMILY LIPOPROTEIN"/>
    <property type="match status" value="1"/>
</dbReference>
<keyword evidence="1" id="KW-0732">Signal</keyword>
<dbReference type="InterPro" id="IPR036866">
    <property type="entry name" value="RibonucZ/Hydroxyglut_hydro"/>
</dbReference>
<feature type="chain" id="PRO_5016930307" description="Metallo-beta-lactamase domain-containing protein" evidence="1">
    <location>
        <begin position="21"/>
        <end position="352"/>
    </location>
</feature>
<dbReference type="Proteomes" id="UP000252182">
    <property type="component" value="Chromosome"/>
</dbReference>
<evidence type="ECO:0000259" key="2">
    <source>
        <dbReference type="SMART" id="SM00849"/>
    </source>
</evidence>
<accession>A0A345DCB6</accession>
<name>A0A345DCB6_9BURK</name>
<organism evidence="3 4">
    <name type="scientific">Ephemeroptericola cinctiostellae</name>
    <dbReference type="NCBI Taxonomy" id="2268024"/>
    <lineage>
        <taxon>Bacteria</taxon>
        <taxon>Pseudomonadati</taxon>
        <taxon>Pseudomonadota</taxon>
        <taxon>Betaproteobacteria</taxon>
        <taxon>Burkholderiales</taxon>
        <taxon>Burkholderiaceae</taxon>
        <taxon>Ephemeroptericola</taxon>
    </lineage>
</organism>
<dbReference type="OrthoDB" id="9815874at2"/>
<dbReference type="SMART" id="SM00849">
    <property type="entry name" value="Lactamase_B"/>
    <property type="match status" value="1"/>
</dbReference>
<dbReference type="AlphaFoldDB" id="A0A345DCB6"/>
<reference evidence="4" key="1">
    <citation type="submission" date="2018-07" db="EMBL/GenBank/DDBJ databases">
        <authorList>
            <person name="Kim H."/>
        </authorList>
    </citation>
    <scope>NUCLEOTIDE SEQUENCE [LARGE SCALE GENOMIC DNA]</scope>
    <source>
        <strain evidence="4">F02</strain>
    </source>
</reference>
<dbReference type="Gene3D" id="3.60.15.10">
    <property type="entry name" value="Ribonuclease Z/Hydroxyacylglutathione hydrolase-like"/>
    <property type="match status" value="1"/>
</dbReference>
<evidence type="ECO:0000256" key="1">
    <source>
        <dbReference type="SAM" id="SignalP"/>
    </source>
</evidence>
<evidence type="ECO:0000313" key="4">
    <source>
        <dbReference type="Proteomes" id="UP000252182"/>
    </source>
</evidence>
<feature type="signal peptide" evidence="1">
    <location>
        <begin position="1"/>
        <end position="20"/>
    </location>
</feature>
<dbReference type="InterPro" id="IPR050855">
    <property type="entry name" value="NDM-1-like"/>
</dbReference>
<sequence length="352" mass="38306">MFNKTILAVAFSLAAWSAHAQEHPSTFIPAGGYASTTGAQYIEPSISKAIQPTQKISKLTERNFAGDTVVQKLSEHTYWAQTGFYNVVFYVGKDGVLLIDALSDGSGAAILKAIASVTDKPVTTLVYSHGHADHIGDAPLFVESAKAAGRTLRIVSTDKTAEKLAYLKSTLPKPTETVAFNNGEFKFEDLTVRAMGFEHPAHTDDSAAWLLVQEKVIHAPDIANPDQMPYLAFGGSENYTYLPGNLQYIANADWTVFSGGHGNVGARADIAFMQSYTQDLEAATGNALAKVDAGQYFKPEFNNHQASAHAWHEAVIEHAMKLLRPKFGHYYGFEASVPNQLDLVLETLTSYK</sequence>
<dbReference type="PANTHER" id="PTHR42951">
    <property type="entry name" value="METALLO-BETA-LACTAMASE DOMAIN-CONTAINING"/>
    <property type="match status" value="1"/>
</dbReference>
<dbReference type="InterPro" id="IPR001279">
    <property type="entry name" value="Metallo-B-lactamas"/>
</dbReference>
<dbReference type="EMBL" id="CP031124">
    <property type="protein sequence ID" value="AXF86004.1"/>
    <property type="molecule type" value="Genomic_DNA"/>
</dbReference>
<dbReference type="KEGG" id="hyf:DTO96_101744"/>